<name>A0AA38PF76_9AGAR</name>
<dbReference type="AlphaFoldDB" id="A0AA38PF76"/>
<gene>
    <name evidence="2" type="ORF">F5878DRAFT_518205</name>
</gene>
<dbReference type="EMBL" id="MU806038">
    <property type="protein sequence ID" value="KAJ3841461.1"/>
    <property type="molecule type" value="Genomic_DNA"/>
</dbReference>
<protein>
    <submittedName>
        <fullName evidence="2">Uncharacterized protein</fullName>
    </submittedName>
</protein>
<comment type="caution">
    <text evidence="2">The sequence shown here is derived from an EMBL/GenBank/DDBJ whole genome shotgun (WGS) entry which is preliminary data.</text>
</comment>
<reference evidence="2" key="1">
    <citation type="submission" date="2022-08" db="EMBL/GenBank/DDBJ databases">
        <authorList>
            <consortium name="DOE Joint Genome Institute"/>
            <person name="Min B."/>
            <person name="Riley R."/>
            <person name="Sierra-Patev S."/>
            <person name="Naranjo-Ortiz M."/>
            <person name="Looney B."/>
            <person name="Konkel Z."/>
            <person name="Slot J.C."/>
            <person name="Sakamoto Y."/>
            <person name="Steenwyk J.L."/>
            <person name="Rokas A."/>
            <person name="Carro J."/>
            <person name="Camarero S."/>
            <person name="Ferreira P."/>
            <person name="Molpeceres G."/>
            <person name="Ruiz-Duenas F.J."/>
            <person name="Serrano A."/>
            <person name="Henrissat B."/>
            <person name="Drula E."/>
            <person name="Hughes K.W."/>
            <person name="Mata J.L."/>
            <person name="Ishikawa N.K."/>
            <person name="Vargas-Isla R."/>
            <person name="Ushijima S."/>
            <person name="Smith C.A."/>
            <person name="Ahrendt S."/>
            <person name="Andreopoulos W."/>
            <person name="He G."/>
            <person name="Labutti K."/>
            <person name="Lipzen A."/>
            <person name="Ng V."/>
            <person name="Sandor L."/>
            <person name="Barry K."/>
            <person name="Martinez A.T."/>
            <person name="Xiao Y."/>
            <person name="Gibbons J.G."/>
            <person name="Terashima K."/>
            <person name="Hibbett D.S."/>
            <person name="Grigoriev I.V."/>
        </authorList>
    </citation>
    <scope>NUCLEOTIDE SEQUENCE</scope>
    <source>
        <strain evidence="2">TFB9207</strain>
    </source>
</reference>
<accession>A0AA38PF76</accession>
<evidence type="ECO:0000256" key="1">
    <source>
        <dbReference type="SAM" id="MobiDB-lite"/>
    </source>
</evidence>
<evidence type="ECO:0000313" key="3">
    <source>
        <dbReference type="Proteomes" id="UP001163846"/>
    </source>
</evidence>
<evidence type="ECO:0000313" key="2">
    <source>
        <dbReference type="EMBL" id="KAJ3841461.1"/>
    </source>
</evidence>
<dbReference type="Proteomes" id="UP001163846">
    <property type="component" value="Unassembled WGS sequence"/>
</dbReference>
<organism evidence="2 3">
    <name type="scientific">Lentinula raphanica</name>
    <dbReference type="NCBI Taxonomy" id="153919"/>
    <lineage>
        <taxon>Eukaryota</taxon>
        <taxon>Fungi</taxon>
        <taxon>Dikarya</taxon>
        <taxon>Basidiomycota</taxon>
        <taxon>Agaricomycotina</taxon>
        <taxon>Agaricomycetes</taxon>
        <taxon>Agaricomycetidae</taxon>
        <taxon>Agaricales</taxon>
        <taxon>Marasmiineae</taxon>
        <taxon>Omphalotaceae</taxon>
        <taxon>Lentinula</taxon>
    </lineage>
</organism>
<proteinExistence type="predicted"/>
<feature type="non-terminal residue" evidence="2">
    <location>
        <position position="1"/>
    </location>
</feature>
<feature type="region of interest" description="Disordered" evidence="1">
    <location>
        <begin position="45"/>
        <end position="68"/>
    </location>
</feature>
<sequence>KTFIRFSTERSRELVREILRPHPTIGLRIQDIYNKIQQQFPDEAEKDSFIPPESHLSQTIRPPNPTHPIRSLRHLKVTVLPEMKDLGEVHQVHIRQGTQADDGTRLDRVNYKQHGGECWLPTGIKMAQEWRWRLTP</sequence>
<feature type="non-terminal residue" evidence="2">
    <location>
        <position position="136"/>
    </location>
</feature>
<keyword evidence="3" id="KW-1185">Reference proteome</keyword>